<organism evidence="2 3">
    <name type="scientific">Candidatus Thalassospirochaeta sargassi</name>
    <dbReference type="NCBI Taxonomy" id="3119039"/>
    <lineage>
        <taxon>Bacteria</taxon>
        <taxon>Pseudomonadati</taxon>
        <taxon>Spirochaetota</taxon>
        <taxon>Spirochaetia</taxon>
        <taxon>Spirochaetales</taxon>
        <taxon>Spirochaetaceae</taxon>
        <taxon>Candidatus Thalassospirochaeta</taxon>
    </lineage>
</organism>
<proteinExistence type="predicted"/>
<sequence>MAKKDKNRAAVRRAVKGHGFLTPAYSASVRRFIICVGGFYLRFVEGVSRVSFIHEERLIDAMRGFNRGEHRLIFVFRHAAKEDPPVLMYSFSKLLRRKIERYGGLSHLRFLYGRDVPNWAGKISAWLFPRIGAIPVQNRAGNREALSILHREAASGRFPIALAPEEQVVYHMYRTFSIAPGTSSLVKWGLESGKPVMVVPLALGYTYGAAPEAFIRDKLAEWEGLTGQALENRESAPLHKLLCAAVDGTLSLLEPEYNLPEPVSADRLKPEVLDKRITALCESLLCSAEKAAGLLSEGSNMDRLFRIRYAGTDSFYPEHPDPETLPRMKRALLDFNALKAEVFIRHERIYDVLEYIHMDYISPPFSAGRGCEFILNLIDLVFRTLGGTISSHKTPSGQHAAVLAGEPLIYTKETQASLSRREFLASISSDIKTAFETVSEELEVQWEKVKLQ</sequence>
<dbReference type="AlphaFoldDB" id="A0AAJ1MK81"/>
<accession>A0AAJ1MK81</accession>
<name>A0AAJ1MK81_9SPIO</name>
<gene>
    <name evidence="2" type="ORF">PQJ61_16265</name>
</gene>
<evidence type="ECO:0000313" key="3">
    <source>
        <dbReference type="Proteomes" id="UP001221217"/>
    </source>
</evidence>
<dbReference type="InterPro" id="IPR002123">
    <property type="entry name" value="Plipid/glycerol_acylTrfase"/>
</dbReference>
<evidence type="ECO:0000313" key="2">
    <source>
        <dbReference type="EMBL" id="MDC7228318.1"/>
    </source>
</evidence>
<comment type="caution">
    <text evidence="2">The sequence shown here is derived from an EMBL/GenBank/DDBJ whole genome shotgun (WGS) entry which is preliminary data.</text>
</comment>
<evidence type="ECO:0000259" key="1">
    <source>
        <dbReference type="SMART" id="SM00563"/>
    </source>
</evidence>
<dbReference type="Proteomes" id="UP001221217">
    <property type="component" value="Unassembled WGS sequence"/>
</dbReference>
<dbReference type="GO" id="GO:0016746">
    <property type="term" value="F:acyltransferase activity"/>
    <property type="evidence" value="ECO:0007669"/>
    <property type="project" value="InterPro"/>
</dbReference>
<dbReference type="SMART" id="SM00563">
    <property type="entry name" value="PlsC"/>
    <property type="match status" value="1"/>
</dbReference>
<feature type="domain" description="Phospholipid/glycerol acyltransferase" evidence="1">
    <location>
        <begin position="72"/>
        <end position="206"/>
    </location>
</feature>
<reference evidence="2 3" key="1">
    <citation type="submission" date="2022-12" db="EMBL/GenBank/DDBJ databases">
        <title>Metagenome assembled genome from gulf of manar.</title>
        <authorList>
            <person name="Kohli P."/>
            <person name="Pk S."/>
            <person name="Venkata Ramana C."/>
            <person name="Sasikala C."/>
        </authorList>
    </citation>
    <scope>NUCLEOTIDE SEQUENCE [LARGE SCALE GENOMIC DNA]</scope>
    <source>
        <strain evidence="2">JB008</strain>
    </source>
</reference>
<protein>
    <recommendedName>
        <fullName evidence="1">Phospholipid/glycerol acyltransferase domain-containing protein</fullName>
    </recommendedName>
</protein>
<dbReference type="EMBL" id="JAQQAL010000044">
    <property type="protein sequence ID" value="MDC7228318.1"/>
    <property type="molecule type" value="Genomic_DNA"/>
</dbReference>